<reference evidence="1 2" key="1">
    <citation type="submission" date="2018-06" db="EMBL/GenBank/DDBJ databases">
        <authorList>
            <consortium name="Pathogen Informatics"/>
            <person name="Doyle S."/>
        </authorList>
    </citation>
    <scope>NUCLEOTIDE SEQUENCE [LARGE SCALE GENOMIC DNA]</scope>
    <source>
        <strain evidence="1 2">NCTC13316</strain>
    </source>
</reference>
<sequence>MLNHHLINAKKIIVIGDGPAAMITCIKLAQLGVTDITLIGPRIGYYIRSGEFNHEVFESVNKIIYPLSIKIPPSYYGSSANYIRNLEKQLYTHIKQLNIKCVKKKFVTFINNKQIKLANPQNSSDTELIETDLVLDCTGAKRAIIKELNKQSPTAPFQITPVSDISYDFAMARFDYTSKDTSQVKQAKKNLVDEILLLIKLRRLGWPFYILPAFYHFDWESNNPKQNLYFRYHPNATPDTIKEMACLLESYHSLYFDDEKINANTFFHTPSKNYPDKKIISTFKLAPCLTTPSCYEGSPSLPIVIPLGDSLLNVPFIYAKSLITFTHVLKQLTLSFIIEDGVITKADFQHYDQQIQNCLASPLKEIKEGFSNFAEKESMSSIYEKTSSVKLL</sequence>
<protein>
    <submittedName>
        <fullName evidence="1">Uncharacterized protein</fullName>
    </submittedName>
</protein>
<proteinExistence type="predicted"/>
<dbReference type="SUPFAM" id="SSF51735">
    <property type="entry name" value="NAD(P)-binding Rossmann-fold domains"/>
    <property type="match status" value="1"/>
</dbReference>
<dbReference type="AlphaFoldDB" id="A0A378JJT4"/>
<evidence type="ECO:0000313" key="2">
    <source>
        <dbReference type="Proteomes" id="UP000254794"/>
    </source>
</evidence>
<name>A0A378JJT4_9GAMM</name>
<evidence type="ECO:0000313" key="1">
    <source>
        <dbReference type="EMBL" id="STX51586.1"/>
    </source>
</evidence>
<dbReference type="EMBL" id="UGOD01000001">
    <property type="protein sequence ID" value="STX51586.1"/>
    <property type="molecule type" value="Genomic_DNA"/>
</dbReference>
<dbReference type="RefSeq" id="WP_115331215.1">
    <property type="nucleotide sequence ID" value="NZ_CAAAHP010000001.1"/>
</dbReference>
<dbReference type="InterPro" id="IPR036291">
    <property type="entry name" value="NAD(P)-bd_dom_sf"/>
</dbReference>
<organism evidence="1 2">
    <name type="scientific">Legionella busanensis</name>
    <dbReference type="NCBI Taxonomy" id="190655"/>
    <lineage>
        <taxon>Bacteria</taxon>
        <taxon>Pseudomonadati</taxon>
        <taxon>Pseudomonadota</taxon>
        <taxon>Gammaproteobacteria</taxon>
        <taxon>Legionellales</taxon>
        <taxon>Legionellaceae</taxon>
        <taxon>Legionella</taxon>
    </lineage>
</organism>
<dbReference type="InterPro" id="IPR036188">
    <property type="entry name" value="FAD/NAD-bd_sf"/>
</dbReference>
<keyword evidence="2" id="KW-1185">Reference proteome</keyword>
<dbReference type="Proteomes" id="UP000254794">
    <property type="component" value="Unassembled WGS sequence"/>
</dbReference>
<accession>A0A378JJT4</accession>
<dbReference type="OrthoDB" id="5648371at2"/>
<dbReference type="Gene3D" id="3.50.50.60">
    <property type="entry name" value="FAD/NAD(P)-binding domain"/>
    <property type="match status" value="1"/>
</dbReference>
<gene>
    <name evidence="1" type="ORF">NCTC13316_01682</name>
</gene>